<feature type="transmembrane region" description="Helical" evidence="1">
    <location>
        <begin position="6"/>
        <end position="26"/>
    </location>
</feature>
<sequence length="34" mass="4363">MVKIIYVYIQSQILYFLYLQKVYLIMNRFNMLHY</sequence>
<protein>
    <submittedName>
        <fullName evidence="2">Uncharacterized protein</fullName>
    </submittedName>
</protein>
<keyword evidence="3" id="KW-1185">Reference proteome</keyword>
<evidence type="ECO:0000256" key="1">
    <source>
        <dbReference type="SAM" id="Phobius"/>
    </source>
</evidence>
<name>A0A3P8L589_9TREM</name>
<accession>A0A3P8L589</accession>
<evidence type="ECO:0000313" key="2">
    <source>
        <dbReference type="EMBL" id="VDP88806.1"/>
    </source>
</evidence>
<evidence type="ECO:0000313" key="3">
    <source>
        <dbReference type="Proteomes" id="UP000269396"/>
    </source>
</evidence>
<dbReference type="Proteomes" id="UP000269396">
    <property type="component" value="Unassembled WGS sequence"/>
</dbReference>
<dbReference type="EMBL" id="UZAL01055225">
    <property type="protein sequence ID" value="VDP88806.1"/>
    <property type="molecule type" value="Genomic_DNA"/>
</dbReference>
<keyword evidence="1" id="KW-1133">Transmembrane helix</keyword>
<gene>
    <name evidence="2" type="ORF">SMTD_LOCUS22862</name>
</gene>
<proteinExistence type="predicted"/>
<reference evidence="2 3" key="1">
    <citation type="submission" date="2018-11" db="EMBL/GenBank/DDBJ databases">
        <authorList>
            <consortium name="Pathogen Informatics"/>
        </authorList>
    </citation>
    <scope>NUCLEOTIDE SEQUENCE [LARGE SCALE GENOMIC DNA]</scope>
    <source>
        <strain>Denwood</strain>
        <strain evidence="3">Zambia</strain>
    </source>
</reference>
<keyword evidence="1" id="KW-0472">Membrane</keyword>
<keyword evidence="1" id="KW-0812">Transmembrane</keyword>
<organism evidence="2 3">
    <name type="scientific">Schistosoma mattheei</name>
    <dbReference type="NCBI Taxonomy" id="31246"/>
    <lineage>
        <taxon>Eukaryota</taxon>
        <taxon>Metazoa</taxon>
        <taxon>Spiralia</taxon>
        <taxon>Lophotrochozoa</taxon>
        <taxon>Platyhelminthes</taxon>
        <taxon>Trematoda</taxon>
        <taxon>Digenea</taxon>
        <taxon>Strigeidida</taxon>
        <taxon>Schistosomatoidea</taxon>
        <taxon>Schistosomatidae</taxon>
        <taxon>Schistosoma</taxon>
    </lineage>
</organism>
<dbReference type="AlphaFoldDB" id="A0A3P8L589"/>